<keyword evidence="1" id="KW-1133">Transmembrane helix</keyword>
<evidence type="ECO:0000256" key="1">
    <source>
        <dbReference type="SAM" id="Phobius"/>
    </source>
</evidence>
<sequence length="116" mass="12790">MITGVIVLFFVYTSLIALGQIATSRRNDEFTAGVFAVLAFAAIVLFAVRVRQMDLTKPTMVIGPGHLQPKGGETHLWCVQTWPVALVIAVLCVPKIQPTSRLQVFSTRKHGPRRMS</sequence>
<proteinExistence type="predicted"/>
<dbReference type="AlphaFoldDB" id="A0A2N0D7W3"/>
<reference evidence="2 3" key="2">
    <citation type="submission" date="2017-12" db="EMBL/GenBank/DDBJ databases">
        <title>Genome sequence of Rhizobium sullae HCNT1 isolated from Sulla coronaria nodules and featuring peculiar denitrification phenotypes.</title>
        <authorList>
            <person name="De Diego-Diaz B."/>
            <person name="Treu L."/>
            <person name="Campanaro S."/>
            <person name="Da Silva Duarte V."/>
            <person name="Basaglia M."/>
            <person name="Favaro L."/>
            <person name="Casella S."/>
            <person name="Squartini A."/>
        </authorList>
    </citation>
    <scope>NUCLEOTIDE SEQUENCE [LARGE SCALE GENOMIC DNA]</scope>
    <source>
        <strain evidence="2 3">HCNT1</strain>
    </source>
</reference>
<comment type="caution">
    <text evidence="2">The sequence shown here is derived from an EMBL/GenBank/DDBJ whole genome shotgun (WGS) entry which is preliminary data.</text>
</comment>
<organism evidence="2 3">
    <name type="scientific">Rhizobium sullae</name>
    <name type="common">Rhizobium hedysari</name>
    <dbReference type="NCBI Taxonomy" id="50338"/>
    <lineage>
        <taxon>Bacteria</taxon>
        <taxon>Pseudomonadati</taxon>
        <taxon>Pseudomonadota</taxon>
        <taxon>Alphaproteobacteria</taxon>
        <taxon>Hyphomicrobiales</taxon>
        <taxon>Rhizobiaceae</taxon>
        <taxon>Rhizobium/Agrobacterium group</taxon>
        <taxon>Rhizobium</taxon>
    </lineage>
</organism>
<evidence type="ECO:0000313" key="2">
    <source>
        <dbReference type="EMBL" id="PKA42162.1"/>
    </source>
</evidence>
<dbReference type="Proteomes" id="UP000232164">
    <property type="component" value="Unassembled WGS sequence"/>
</dbReference>
<keyword evidence="1" id="KW-0812">Transmembrane</keyword>
<accession>A0A2N0D7W3</accession>
<dbReference type="EMBL" id="PIQN01000014">
    <property type="protein sequence ID" value="PKA42162.1"/>
    <property type="molecule type" value="Genomic_DNA"/>
</dbReference>
<protein>
    <submittedName>
        <fullName evidence="2">Uncharacterized protein</fullName>
    </submittedName>
</protein>
<gene>
    <name evidence="2" type="ORF">CWR43_18785</name>
</gene>
<reference evidence="2 3" key="1">
    <citation type="submission" date="2017-11" db="EMBL/GenBank/DDBJ databases">
        <authorList>
            <person name="Han C.G."/>
        </authorList>
    </citation>
    <scope>NUCLEOTIDE SEQUENCE [LARGE SCALE GENOMIC DNA]</scope>
    <source>
        <strain evidence="2 3">HCNT1</strain>
    </source>
</reference>
<feature type="transmembrane region" description="Helical" evidence="1">
    <location>
        <begin position="29"/>
        <end position="48"/>
    </location>
</feature>
<keyword evidence="1" id="KW-0472">Membrane</keyword>
<name>A0A2N0D7W3_RHISU</name>
<evidence type="ECO:0000313" key="3">
    <source>
        <dbReference type="Proteomes" id="UP000232164"/>
    </source>
</evidence>